<dbReference type="EMBL" id="JBHSDS010000008">
    <property type="protein sequence ID" value="MFC4359376.1"/>
    <property type="molecule type" value="Genomic_DNA"/>
</dbReference>
<dbReference type="SUPFAM" id="SSF50800">
    <property type="entry name" value="PK beta-barrel domain-like"/>
    <property type="match status" value="1"/>
</dbReference>
<reference evidence="2 3" key="1">
    <citation type="journal article" date="2019" name="Int. J. Syst. Evol. Microbiol.">
        <title>The Global Catalogue of Microorganisms (GCM) 10K type strain sequencing project: providing services to taxonomists for standard genome sequencing and annotation.</title>
        <authorList>
            <consortium name="The Broad Institute Genomics Platform"/>
            <consortium name="The Broad Institute Genome Sequencing Center for Infectious Disease"/>
            <person name="Wu L."/>
            <person name="Ma J."/>
        </authorList>
    </citation>
    <scope>NUCLEOTIDE SEQUENCE [LARGE SCALE GENOMIC DNA]</scope>
    <source>
        <strain evidence="2 3">CGMCC 1.12553</strain>
    </source>
</reference>
<gene>
    <name evidence="2" type="ORF">ACFO0N_15645</name>
</gene>
<keyword evidence="3" id="KW-1185">Reference proteome</keyword>
<dbReference type="RefSeq" id="WP_267622712.1">
    <property type="nucleotide sequence ID" value="NZ_JAODIW010000006.1"/>
</dbReference>
<dbReference type="PROSITE" id="PS51340">
    <property type="entry name" value="MOSC"/>
    <property type="match status" value="1"/>
</dbReference>
<accession>A0ABD5PFZ3</accession>
<name>A0ABD5PFZ3_9EURY</name>
<protein>
    <submittedName>
        <fullName evidence="2">MOSC domain-containing protein</fullName>
    </submittedName>
</protein>
<proteinExistence type="predicted"/>
<dbReference type="InterPro" id="IPR005302">
    <property type="entry name" value="MoCF_Sase_C"/>
</dbReference>
<comment type="caution">
    <text evidence="2">The sequence shown here is derived from an EMBL/GenBank/DDBJ whole genome shotgun (WGS) entry which is preliminary data.</text>
</comment>
<feature type="domain" description="MOSC" evidence="1">
    <location>
        <begin position="19"/>
        <end position="157"/>
    </location>
</feature>
<dbReference type="InterPro" id="IPR052716">
    <property type="entry name" value="MOSC_domain"/>
</dbReference>
<dbReference type="PANTHER" id="PTHR36930:SF1">
    <property type="entry name" value="MOSC DOMAIN-CONTAINING PROTEIN"/>
    <property type="match status" value="1"/>
</dbReference>
<evidence type="ECO:0000259" key="1">
    <source>
        <dbReference type="PROSITE" id="PS51340"/>
    </source>
</evidence>
<dbReference type="Gene3D" id="2.40.33.20">
    <property type="entry name" value="PK beta-barrel domain-like"/>
    <property type="match status" value="1"/>
</dbReference>
<dbReference type="PANTHER" id="PTHR36930">
    <property type="entry name" value="METAL-SULFUR CLUSTER BIOSYNTHESIS PROTEINS YUAD-RELATED"/>
    <property type="match status" value="1"/>
</dbReference>
<evidence type="ECO:0000313" key="3">
    <source>
        <dbReference type="Proteomes" id="UP001595921"/>
    </source>
</evidence>
<evidence type="ECO:0000313" key="2">
    <source>
        <dbReference type="EMBL" id="MFC4359376.1"/>
    </source>
</evidence>
<dbReference type="Pfam" id="PF03473">
    <property type="entry name" value="MOSC"/>
    <property type="match status" value="1"/>
</dbReference>
<sequence length="162" mass="17315">MTGIVEHVHLAPESGAAVESRERVEAVAGRGLRGDRYFGAEGAFSQGSDDDTADRAVTLIEAEALDAVEDDYDIGLEPGEHRRNVTVRGVALNHLVGRRFRVGEAVCEGVELCEPCNYLERSLSKRGVEDALVHRGGLRARIVESGEIAVGDSVVSVASESD</sequence>
<dbReference type="AlphaFoldDB" id="A0ABD5PFZ3"/>
<dbReference type="Proteomes" id="UP001595921">
    <property type="component" value="Unassembled WGS sequence"/>
</dbReference>
<organism evidence="2 3">
    <name type="scientific">Halobium salinum</name>
    <dbReference type="NCBI Taxonomy" id="1364940"/>
    <lineage>
        <taxon>Archaea</taxon>
        <taxon>Methanobacteriati</taxon>
        <taxon>Methanobacteriota</taxon>
        <taxon>Stenosarchaea group</taxon>
        <taxon>Halobacteria</taxon>
        <taxon>Halobacteriales</taxon>
        <taxon>Haloferacaceae</taxon>
        <taxon>Halobium</taxon>
    </lineage>
</organism>
<dbReference type="InterPro" id="IPR011037">
    <property type="entry name" value="Pyrv_Knase-like_insert_dom_sf"/>
</dbReference>